<dbReference type="InterPro" id="IPR035093">
    <property type="entry name" value="RelE/ParE_toxin_dom_sf"/>
</dbReference>
<name>A0A4S8PDT0_9ACTN</name>
<accession>A0A4S8PDT0</accession>
<reference evidence="3 4" key="1">
    <citation type="journal article" date="2018" name="Int. J. Syst. Evol. Microbiol.">
        <title>Glycomyces paridis sp. nov., isolated from the medicinal plant Paris polyphylla.</title>
        <authorList>
            <person name="Fang X.M."/>
            <person name="Bai J.L."/>
            <person name="Su J."/>
            <person name="Zhao L.L."/>
            <person name="Liu H.Y."/>
            <person name="Ma B.P."/>
            <person name="Zhang Y.Q."/>
            <person name="Yu L.Y."/>
        </authorList>
    </citation>
    <scope>NUCLEOTIDE SEQUENCE [LARGE SCALE GENOMIC DNA]</scope>
    <source>
        <strain evidence="3 4">CPCC 204357</strain>
    </source>
</reference>
<evidence type="ECO:0000313" key="4">
    <source>
        <dbReference type="Proteomes" id="UP000305792"/>
    </source>
</evidence>
<keyword evidence="4" id="KW-1185">Reference proteome</keyword>
<dbReference type="InterPro" id="IPR007712">
    <property type="entry name" value="RelE/ParE_toxin"/>
</dbReference>
<evidence type="ECO:0000256" key="1">
    <source>
        <dbReference type="ARBA" id="ARBA00022649"/>
    </source>
</evidence>
<dbReference type="SUPFAM" id="SSF143011">
    <property type="entry name" value="RelE-like"/>
    <property type="match status" value="1"/>
</dbReference>
<dbReference type="EMBL" id="STGX01000010">
    <property type="protein sequence ID" value="THV27715.1"/>
    <property type="molecule type" value="Genomic_DNA"/>
</dbReference>
<sequence length="125" mass="13946">MGGHGGHHRGPPRSTRPRPGRAADRTRGREAIAARSGGQGRRAVRYTVQWEPAVVSQVSRFMATHHKELEELLEFLDALEQDPRPAGSVAWGPDYRRARVGAWRVLYRIDEVLSVIGVENVGRSE</sequence>
<organism evidence="3 4">
    <name type="scientific">Glycomyces paridis</name>
    <dbReference type="NCBI Taxonomy" id="2126555"/>
    <lineage>
        <taxon>Bacteria</taxon>
        <taxon>Bacillati</taxon>
        <taxon>Actinomycetota</taxon>
        <taxon>Actinomycetes</taxon>
        <taxon>Glycomycetales</taxon>
        <taxon>Glycomycetaceae</taxon>
        <taxon>Glycomyces</taxon>
    </lineage>
</organism>
<protein>
    <recommendedName>
        <fullName evidence="5">Type II toxin-antitoxin system RelE/ParE family toxin</fullName>
    </recommendedName>
</protein>
<dbReference type="AlphaFoldDB" id="A0A4S8PDT0"/>
<proteinExistence type="predicted"/>
<evidence type="ECO:0000313" key="3">
    <source>
        <dbReference type="EMBL" id="THV27715.1"/>
    </source>
</evidence>
<dbReference type="Pfam" id="PF05016">
    <property type="entry name" value="ParE_toxin"/>
    <property type="match status" value="1"/>
</dbReference>
<keyword evidence="1" id="KW-1277">Toxin-antitoxin system</keyword>
<dbReference type="Proteomes" id="UP000305792">
    <property type="component" value="Unassembled WGS sequence"/>
</dbReference>
<dbReference type="Gene3D" id="3.30.2310.20">
    <property type="entry name" value="RelE-like"/>
    <property type="match status" value="1"/>
</dbReference>
<evidence type="ECO:0008006" key="5">
    <source>
        <dbReference type="Google" id="ProtNLM"/>
    </source>
</evidence>
<feature type="compositionally biased region" description="Basic and acidic residues" evidence="2">
    <location>
        <begin position="21"/>
        <end position="32"/>
    </location>
</feature>
<feature type="region of interest" description="Disordered" evidence="2">
    <location>
        <begin position="1"/>
        <end position="40"/>
    </location>
</feature>
<gene>
    <name evidence="3" type="ORF">E9998_14330</name>
</gene>
<feature type="compositionally biased region" description="Basic residues" evidence="2">
    <location>
        <begin position="1"/>
        <end position="19"/>
    </location>
</feature>
<evidence type="ECO:0000256" key="2">
    <source>
        <dbReference type="SAM" id="MobiDB-lite"/>
    </source>
</evidence>
<comment type="caution">
    <text evidence="3">The sequence shown here is derived from an EMBL/GenBank/DDBJ whole genome shotgun (WGS) entry which is preliminary data.</text>
</comment>